<gene>
    <name evidence="2" type="ORF">B1813_01605</name>
</gene>
<feature type="domain" description="SchA/CurD-like" evidence="1">
    <location>
        <begin position="126"/>
        <end position="233"/>
    </location>
</feature>
<sequence length="241" mass="26088">MERHALTFPVRPGTEAAAREVLRRYPRPDPDAGDGARLLATSVFCWRNHVVRVMDVRGPLPAIMRHVAADPAIRRTEEALNPLLARRRDLSDPEAVRAFFAHALMSRVAHQAAVPDSRIGRPPRTRVALRYPVRPGQGAALARVLAWGQSSPLATGARSGVAGTTVFRHGDLVIRVFDVIGDPDVTFARLGRAALGAPTVSALESVLEPGWELATTAGITRFLTEHRLPLVTHREAGVAGP</sequence>
<dbReference type="AlphaFoldDB" id="A0A1V9ACF6"/>
<evidence type="ECO:0000313" key="3">
    <source>
        <dbReference type="Proteomes" id="UP000192591"/>
    </source>
</evidence>
<name>A0A1V9ACF6_SACPI</name>
<proteinExistence type="predicted"/>
<organism evidence="2 3">
    <name type="scientific">Saccharomonospora piscinae</name>
    <dbReference type="NCBI Taxonomy" id="687388"/>
    <lineage>
        <taxon>Bacteria</taxon>
        <taxon>Bacillati</taxon>
        <taxon>Actinomycetota</taxon>
        <taxon>Actinomycetes</taxon>
        <taxon>Pseudonocardiales</taxon>
        <taxon>Pseudonocardiaceae</taxon>
        <taxon>Saccharomonospora</taxon>
    </lineage>
</organism>
<protein>
    <recommendedName>
        <fullName evidence="1">SchA/CurD-like domain-containing protein</fullName>
    </recommendedName>
</protein>
<dbReference type="EMBL" id="MWIH01000002">
    <property type="protein sequence ID" value="OQO94809.1"/>
    <property type="molecule type" value="Genomic_DNA"/>
</dbReference>
<accession>A0A1V9ACF6</accession>
<evidence type="ECO:0000259" key="1">
    <source>
        <dbReference type="Pfam" id="PF04486"/>
    </source>
</evidence>
<dbReference type="InterPro" id="IPR007575">
    <property type="entry name" value="SchA_CurD-like"/>
</dbReference>
<keyword evidence="3" id="KW-1185">Reference proteome</keyword>
<dbReference type="Pfam" id="PF04486">
    <property type="entry name" value="SchA_CurD"/>
    <property type="match status" value="2"/>
</dbReference>
<evidence type="ECO:0000313" key="2">
    <source>
        <dbReference type="EMBL" id="OQO94809.1"/>
    </source>
</evidence>
<dbReference type="Proteomes" id="UP000192591">
    <property type="component" value="Unassembled WGS sequence"/>
</dbReference>
<feature type="domain" description="SchA/CurD-like" evidence="1">
    <location>
        <begin position="1"/>
        <end position="112"/>
    </location>
</feature>
<reference evidence="2 3" key="1">
    <citation type="submission" date="2017-02" db="EMBL/GenBank/DDBJ databases">
        <title>Draft genome of Saccharomonospora sp. 154.</title>
        <authorList>
            <person name="Alonso-Carmona G.S."/>
            <person name="De La Haba R."/>
            <person name="Vera-Gargallo B."/>
            <person name="Sandoval-Trujillo A.H."/>
            <person name="Ramirez-Duran N."/>
            <person name="Ventosa A."/>
        </authorList>
    </citation>
    <scope>NUCLEOTIDE SEQUENCE [LARGE SCALE GENOMIC DNA]</scope>
    <source>
        <strain evidence="2 3">LRS4.154</strain>
    </source>
</reference>
<comment type="caution">
    <text evidence="2">The sequence shown here is derived from an EMBL/GenBank/DDBJ whole genome shotgun (WGS) entry which is preliminary data.</text>
</comment>
<dbReference type="STRING" id="1962155.B1813_01605"/>
<dbReference type="RefSeq" id="WP_081190239.1">
    <property type="nucleotide sequence ID" value="NZ_MWIH01000002.1"/>
</dbReference>